<keyword evidence="2" id="KW-1185">Reference proteome</keyword>
<dbReference type="EMBL" id="JACHIP010000072">
    <property type="protein sequence ID" value="MBB5061659.1"/>
    <property type="molecule type" value="Genomic_DNA"/>
</dbReference>
<organism evidence="1 2">
    <name type="scientific">Granulicella aggregans</name>
    <dbReference type="NCBI Taxonomy" id="474949"/>
    <lineage>
        <taxon>Bacteria</taxon>
        <taxon>Pseudomonadati</taxon>
        <taxon>Acidobacteriota</taxon>
        <taxon>Terriglobia</taxon>
        <taxon>Terriglobales</taxon>
        <taxon>Acidobacteriaceae</taxon>
        <taxon>Granulicella</taxon>
    </lineage>
</organism>
<proteinExistence type="predicted"/>
<comment type="caution">
    <text evidence="1">The sequence shown here is derived from an EMBL/GenBank/DDBJ whole genome shotgun (WGS) entry which is preliminary data.</text>
</comment>
<gene>
    <name evidence="1" type="ORF">HDF16_006395</name>
</gene>
<dbReference type="AlphaFoldDB" id="A0A7W7ZKK2"/>
<accession>A0A7W7ZKK2</accession>
<evidence type="ECO:0000313" key="2">
    <source>
        <dbReference type="Proteomes" id="UP000540989"/>
    </source>
</evidence>
<protein>
    <submittedName>
        <fullName evidence="1">Uncharacterized protein</fullName>
    </submittedName>
</protein>
<evidence type="ECO:0000313" key="1">
    <source>
        <dbReference type="EMBL" id="MBB5061659.1"/>
    </source>
</evidence>
<dbReference type="Proteomes" id="UP000540989">
    <property type="component" value="Unassembled WGS sequence"/>
</dbReference>
<reference evidence="1 2" key="1">
    <citation type="submission" date="2020-08" db="EMBL/GenBank/DDBJ databases">
        <title>Genomic Encyclopedia of Type Strains, Phase IV (KMG-V): Genome sequencing to study the core and pangenomes of soil and plant-associated prokaryotes.</title>
        <authorList>
            <person name="Whitman W."/>
        </authorList>
    </citation>
    <scope>NUCLEOTIDE SEQUENCE [LARGE SCALE GENOMIC DNA]</scope>
    <source>
        <strain evidence="1 2">M8UP14</strain>
    </source>
</reference>
<name>A0A7W7ZKK2_9BACT</name>
<sequence>MFTIMMLYRRAPLLGKIFMIALFLLVFLRGLGLFQTSKPKHQIPERNSNVHTPRSAQ</sequence>